<reference evidence="2" key="1">
    <citation type="submission" date="2015-04" db="UniProtKB">
        <authorList>
            <consortium name="EnsemblPlants"/>
        </authorList>
    </citation>
    <scope>IDENTIFICATION</scope>
</reference>
<sequence>MHSCRVWPGVRAVASSSGFSGPAAKSFSSLNIGCAAISSMNSASSARDVFMSMPELAAFSSSCSARLMSSTNSFVMQASTGWNWRPCSRTSRCSGSNHPMLYDMATHCSPNASPFGRRAAWAAAKEFNRSYTTTTPGRQPLEQRGERDARRDGEALQHEHQVGREGRGGRVGGRGLVGGDVEVVEADGAERVGVPPVQAQPRLPEVRRRRRVVHVQPPRREQQRQVALRREGHRDNGHGFHRANRH</sequence>
<dbReference type="HOGENOM" id="CLU_1130574_0_0_1"/>
<dbReference type="Gramene" id="OGLUM04G21200.1">
    <property type="protein sequence ID" value="OGLUM04G21200.1"/>
    <property type="gene ID" value="OGLUM04G21200"/>
</dbReference>
<feature type="region of interest" description="Disordered" evidence="1">
    <location>
        <begin position="199"/>
        <end position="246"/>
    </location>
</feature>
<accession>A0A0D9ZP14</accession>
<name>A0A0D9ZP14_9ORYZ</name>
<dbReference type="AlphaFoldDB" id="A0A0D9ZP14"/>
<dbReference type="EnsemblPlants" id="OGLUM04G21200.1">
    <property type="protein sequence ID" value="OGLUM04G21200.1"/>
    <property type="gene ID" value="OGLUM04G21200"/>
</dbReference>
<protein>
    <submittedName>
        <fullName evidence="2">Uncharacterized protein</fullName>
    </submittedName>
</protein>
<feature type="region of interest" description="Disordered" evidence="1">
    <location>
        <begin position="130"/>
        <end position="174"/>
    </location>
</feature>
<evidence type="ECO:0000313" key="2">
    <source>
        <dbReference type="EnsemblPlants" id="OGLUM04G21200.1"/>
    </source>
</evidence>
<feature type="compositionally biased region" description="Basic and acidic residues" evidence="1">
    <location>
        <begin position="218"/>
        <end position="238"/>
    </location>
</feature>
<dbReference type="Proteomes" id="UP000026961">
    <property type="component" value="Chromosome 4"/>
</dbReference>
<evidence type="ECO:0000256" key="1">
    <source>
        <dbReference type="SAM" id="MobiDB-lite"/>
    </source>
</evidence>
<evidence type="ECO:0000313" key="3">
    <source>
        <dbReference type="Proteomes" id="UP000026961"/>
    </source>
</evidence>
<feature type="compositionally biased region" description="Basic and acidic residues" evidence="1">
    <location>
        <begin position="141"/>
        <end position="168"/>
    </location>
</feature>
<reference evidence="2" key="2">
    <citation type="submission" date="2018-05" db="EMBL/GenBank/DDBJ databases">
        <title>OgluRS3 (Oryza glumaepatula Reference Sequence Version 3).</title>
        <authorList>
            <person name="Zhang J."/>
            <person name="Kudrna D."/>
            <person name="Lee S."/>
            <person name="Talag J."/>
            <person name="Welchert J."/>
            <person name="Wing R.A."/>
        </authorList>
    </citation>
    <scope>NUCLEOTIDE SEQUENCE [LARGE SCALE GENOMIC DNA]</scope>
</reference>
<organism evidence="2">
    <name type="scientific">Oryza glumipatula</name>
    <dbReference type="NCBI Taxonomy" id="40148"/>
    <lineage>
        <taxon>Eukaryota</taxon>
        <taxon>Viridiplantae</taxon>
        <taxon>Streptophyta</taxon>
        <taxon>Embryophyta</taxon>
        <taxon>Tracheophyta</taxon>
        <taxon>Spermatophyta</taxon>
        <taxon>Magnoliopsida</taxon>
        <taxon>Liliopsida</taxon>
        <taxon>Poales</taxon>
        <taxon>Poaceae</taxon>
        <taxon>BOP clade</taxon>
        <taxon>Oryzoideae</taxon>
        <taxon>Oryzeae</taxon>
        <taxon>Oryzinae</taxon>
        <taxon>Oryza</taxon>
    </lineage>
</organism>
<keyword evidence="3" id="KW-1185">Reference proteome</keyword>
<proteinExistence type="predicted"/>